<dbReference type="CDD" id="cd02137">
    <property type="entry name" value="MhqN-like"/>
    <property type="match status" value="1"/>
</dbReference>
<dbReference type="AlphaFoldDB" id="A0A099W9V3"/>
<reference evidence="4 5" key="1">
    <citation type="submission" date="2014-05" db="EMBL/GenBank/DDBJ databases">
        <title>Novel Listeriaceae from food processing environments.</title>
        <authorList>
            <person name="den Bakker H.C."/>
        </authorList>
    </citation>
    <scope>NUCLEOTIDE SEQUENCE [LARGE SCALE GENOMIC DNA]</scope>
    <source>
        <strain evidence="4 5">FSL A5-0281</strain>
    </source>
</reference>
<evidence type="ECO:0000313" key="5">
    <source>
        <dbReference type="Proteomes" id="UP000029844"/>
    </source>
</evidence>
<evidence type="ECO:0000259" key="3">
    <source>
        <dbReference type="Pfam" id="PF00881"/>
    </source>
</evidence>
<name>A0A099W9V3_9LIST</name>
<evidence type="ECO:0000256" key="1">
    <source>
        <dbReference type="ARBA" id="ARBA00007118"/>
    </source>
</evidence>
<dbReference type="GeneID" id="58717330"/>
<evidence type="ECO:0000313" key="4">
    <source>
        <dbReference type="EMBL" id="KGL41787.1"/>
    </source>
</evidence>
<protein>
    <submittedName>
        <fullName evidence="4">NAD(P)H nitroreductase</fullName>
    </submittedName>
</protein>
<gene>
    <name evidence="4" type="ORF">EP57_08060</name>
</gene>
<accession>A0A099W9V3</accession>
<dbReference type="InterPro" id="IPR000415">
    <property type="entry name" value="Nitroreductase-like"/>
</dbReference>
<organism evidence="4 5">
    <name type="scientific">Listeria booriae</name>
    <dbReference type="NCBI Taxonomy" id="1552123"/>
    <lineage>
        <taxon>Bacteria</taxon>
        <taxon>Bacillati</taxon>
        <taxon>Bacillota</taxon>
        <taxon>Bacilli</taxon>
        <taxon>Bacillales</taxon>
        <taxon>Listeriaceae</taxon>
        <taxon>Listeria</taxon>
    </lineage>
</organism>
<sequence length="209" mass="23741">MFKNNDFEDIIKNRRSIRTYDADVKISKEEMEAILTDAMRAPSSVNMQPWRFVVVESPEGKEKLRPLIRFNTQQNDTSAAMVVIFGDTNSFENGEKIFSSAVEQGLMPQDVKDKQMAALTPYYANSPREELERVSIIDGSLVAMQLMLVARAYGYDTNPIGGFERKEVAEAFDMDTERYVPVMIVSIGKAKDTGYGSYRLSTEDTVFWK</sequence>
<proteinExistence type="inferred from homology"/>
<dbReference type="OrthoDB" id="9782629at2"/>
<keyword evidence="2" id="KW-0560">Oxidoreductase</keyword>
<dbReference type="Pfam" id="PF00881">
    <property type="entry name" value="Nitroreductase"/>
    <property type="match status" value="1"/>
</dbReference>
<dbReference type="eggNOG" id="COG0778">
    <property type="taxonomic scope" value="Bacteria"/>
</dbReference>
<comment type="caution">
    <text evidence="4">The sequence shown here is derived from an EMBL/GenBank/DDBJ whole genome shotgun (WGS) entry which is preliminary data.</text>
</comment>
<dbReference type="PANTHER" id="PTHR43673">
    <property type="entry name" value="NAD(P)H NITROREDUCTASE YDGI-RELATED"/>
    <property type="match status" value="1"/>
</dbReference>
<dbReference type="PANTHER" id="PTHR43673:SF10">
    <property type="entry name" value="NADH DEHYDROGENASE_NAD(P)H NITROREDUCTASE XCC3605-RELATED"/>
    <property type="match status" value="1"/>
</dbReference>
<comment type="similarity">
    <text evidence="1">Belongs to the nitroreductase family.</text>
</comment>
<dbReference type="EMBL" id="JNFA01000019">
    <property type="protein sequence ID" value="KGL41787.1"/>
    <property type="molecule type" value="Genomic_DNA"/>
</dbReference>
<feature type="domain" description="Nitroreductase" evidence="3">
    <location>
        <begin position="11"/>
        <end position="189"/>
    </location>
</feature>
<evidence type="ECO:0000256" key="2">
    <source>
        <dbReference type="ARBA" id="ARBA00023002"/>
    </source>
</evidence>
<dbReference type="RefSeq" id="WP_036085656.1">
    <property type="nucleotide sequence ID" value="NZ_CBCSHQ010000023.1"/>
</dbReference>
<dbReference type="Proteomes" id="UP000029844">
    <property type="component" value="Unassembled WGS sequence"/>
</dbReference>
<dbReference type="SUPFAM" id="SSF55469">
    <property type="entry name" value="FMN-dependent nitroreductase-like"/>
    <property type="match status" value="1"/>
</dbReference>
<dbReference type="STRING" id="1552123.EP57_08060"/>
<dbReference type="Gene3D" id="3.40.109.10">
    <property type="entry name" value="NADH Oxidase"/>
    <property type="match status" value="1"/>
</dbReference>
<dbReference type="InterPro" id="IPR029479">
    <property type="entry name" value="Nitroreductase"/>
</dbReference>
<keyword evidence="5" id="KW-1185">Reference proteome</keyword>
<dbReference type="GO" id="GO:0016491">
    <property type="term" value="F:oxidoreductase activity"/>
    <property type="evidence" value="ECO:0007669"/>
    <property type="project" value="UniProtKB-KW"/>
</dbReference>